<dbReference type="OrthoDB" id="9957623at2"/>
<dbReference type="EMBL" id="CP011002">
    <property type="protein sequence ID" value="AKO65774.1"/>
    <property type="molecule type" value="Genomic_DNA"/>
</dbReference>
<gene>
    <name evidence="2" type="ORF">VI33_03380</name>
</gene>
<protein>
    <submittedName>
        <fullName evidence="2">Uncharacterized protein</fullName>
    </submittedName>
</protein>
<feature type="signal peptide" evidence="1">
    <location>
        <begin position="1"/>
        <end position="16"/>
    </location>
</feature>
<reference evidence="2 3" key="1">
    <citation type="submission" date="2015-03" db="EMBL/GenBank/DDBJ databases">
        <title>Comparative analysis of the OM43 clade including a novel species from Red Sea uncovers genomic and metabolic diversity among marine methylotrophs.</title>
        <authorList>
            <person name="Jimenez-Infante F."/>
            <person name="Ngugi D.K."/>
            <person name="Vinu M."/>
            <person name="Alam I."/>
            <person name="Kamau A."/>
            <person name="Blom J."/>
            <person name="Bajic V.B."/>
            <person name="Stingl U."/>
        </authorList>
    </citation>
    <scope>NUCLEOTIDE SEQUENCE [LARGE SCALE GENOMIC DNA]</scope>
    <source>
        <strain evidence="2 3">MBRSH7</strain>
    </source>
</reference>
<evidence type="ECO:0000256" key="1">
    <source>
        <dbReference type="SAM" id="SignalP"/>
    </source>
</evidence>
<dbReference type="Proteomes" id="UP000066549">
    <property type="component" value="Chromosome"/>
</dbReference>
<name>A0A0H4IZ50_9PROT</name>
<evidence type="ECO:0000313" key="2">
    <source>
        <dbReference type="EMBL" id="AKO65774.1"/>
    </source>
</evidence>
<organism evidence="2 3">
    <name type="scientific">Methylophilales bacterium MBRS-H7</name>
    <dbReference type="NCBI Taxonomy" id="1623450"/>
    <lineage>
        <taxon>Bacteria</taxon>
        <taxon>Pseudomonadati</taxon>
        <taxon>Pseudomonadota</taxon>
        <taxon>Betaproteobacteria</taxon>
        <taxon>Nitrosomonadales</taxon>
        <taxon>OM43 clade</taxon>
    </lineage>
</organism>
<sequence length="113" mass="12865">MRYIFLLLFLASNSFANELTYICEGLSHFELVGASGAKEEQQSREYKFEDLTLIDLNNIECEKSKTTLTCKSNLLNIRSLNLDLKTLKITDSISGNKGFGHYIENFEGQCQIK</sequence>
<accession>A0A0H4IZ50</accession>
<feature type="chain" id="PRO_5005206707" evidence="1">
    <location>
        <begin position="17"/>
        <end position="113"/>
    </location>
</feature>
<proteinExistence type="predicted"/>
<keyword evidence="1" id="KW-0732">Signal</keyword>
<keyword evidence="3" id="KW-1185">Reference proteome</keyword>
<evidence type="ECO:0000313" key="3">
    <source>
        <dbReference type="Proteomes" id="UP000066549"/>
    </source>
</evidence>
<dbReference type="AlphaFoldDB" id="A0A0H4IZ50"/>